<gene>
    <name evidence="2" type="ORF">Pmani_001403</name>
</gene>
<feature type="compositionally biased region" description="Pro residues" evidence="1">
    <location>
        <begin position="571"/>
        <end position="583"/>
    </location>
</feature>
<dbReference type="AlphaFoldDB" id="A0AAE1QKM6"/>
<feature type="compositionally biased region" description="Low complexity" evidence="1">
    <location>
        <begin position="15"/>
        <end position="25"/>
    </location>
</feature>
<feature type="compositionally biased region" description="Pro residues" evidence="1">
    <location>
        <begin position="520"/>
        <end position="549"/>
    </location>
</feature>
<feature type="region of interest" description="Disordered" evidence="1">
    <location>
        <begin position="500"/>
        <end position="583"/>
    </location>
</feature>
<dbReference type="InterPro" id="IPR036514">
    <property type="entry name" value="SGNH_hydro_sf"/>
</dbReference>
<accession>A0AAE1QKM6</accession>
<dbReference type="PANTHER" id="PTHR46345:SF8">
    <property type="entry name" value="FORMIN 3, ISOFORM B"/>
    <property type="match status" value="1"/>
</dbReference>
<evidence type="ECO:0000313" key="3">
    <source>
        <dbReference type="Proteomes" id="UP001292094"/>
    </source>
</evidence>
<dbReference type="PANTHER" id="PTHR46345">
    <property type="entry name" value="INVERTED FORMIN-2"/>
    <property type="match status" value="1"/>
</dbReference>
<dbReference type="SUPFAM" id="SSF52266">
    <property type="entry name" value="SGNH hydrolase"/>
    <property type="match status" value="1"/>
</dbReference>
<evidence type="ECO:0000256" key="1">
    <source>
        <dbReference type="SAM" id="MobiDB-lite"/>
    </source>
</evidence>
<feature type="region of interest" description="Disordered" evidence="1">
    <location>
        <begin position="78"/>
        <end position="139"/>
    </location>
</feature>
<comment type="caution">
    <text evidence="2">The sequence shown here is derived from an EMBL/GenBank/DDBJ whole genome shotgun (WGS) entry which is preliminary data.</text>
</comment>
<dbReference type="Gene3D" id="3.40.50.1110">
    <property type="entry name" value="SGNH hydrolase"/>
    <property type="match status" value="1"/>
</dbReference>
<protein>
    <submittedName>
        <fullName evidence="2">Uncharacterized protein</fullName>
    </submittedName>
</protein>
<feature type="region of interest" description="Disordered" evidence="1">
    <location>
        <begin position="198"/>
        <end position="225"/>
    </location>
</feature>
<sequence length="754" mass="82898">MADPDMLSTQVSHLSPPSTDSSPTTAITESPRQITRESLIKTRKSELQKLCRDMGLSNIWTRKDILINMILDNSQPATAPDTARLAAPASPPARTHHTGVTPPPPLDTADSPRHEQAPLPSPVHTQPVMDDSTSSLLPDTAPELRTQDFLPQRIDNMENTQPVCHVAVQLPTLDSTLLINHDAAQPLLNDTAQQTSEYAALPRSAAAPTQRDAHAQSPLPTHSARSNISYCINDNQNEIDTNKTGRDIKNIHDKLVLKDMEIELLNVEVKKAYQLIASLQQRVTALEHHNIITSEGQRQVQALTPPVSHCLLLGDSNLRRVRTSDLGDNSSVKTIHGANVDLVRKRISEQLNNKAPTECVIYCGINDILDESPHEIILDNIGALVTDLKEKNCSLKIYVCQIVPPNNSHGLKENIESFNECLIKWGETNGIIIIKTTPNFKLCTGELDDLCFEADENNAILSRIGIIRLLYTMTNQCSEFKLCKNWKQLKKSMKLTTVKTDKLVGGDTQHTNRRASHQPPATPASPPTVVQQPPPPLVNRAADPPPPPATSGLGAARPYIPRGPGTINYSPYPPHQGAAPPPPPLSATLHDAAWHSPPYTPATAPHYQPSEMYSGSSSRFHAHVGIPGNGIHHMPRDTASRGPPRIRGQMLGSNNARQFPPYQETRRAASYYPSNSGGFYHSWRPRRAPHGVPSAPYAVHSGRQLPATARHIIPSGWSRSLIQSRNCAQSALKEDRNNTEMQRSYKVLKSQVNP</sequence>
<evidence type="ECO:0000313" key="2">
    <source>
        <dbReference type="EMBL" id="KAK4328163.1"/>
    </source>
</evidence>
<keyword evidence="3" id="KW-1185">Reference proteome</keyword>
<dbReference type="Proteomes" id="UP001292094">
    <property type="component" value="Unassembled WGS sequence"/>
</dbReference>
<feature type="region of interest" description="Disordered" evidence="1">
    <location>
        <begin position="728"/>
        <end position="754"/>
    </location>
</feature>
<name>A0AAE1QKM6_9EUCA</name>
<feature type="region of interest" description="Disordered" evidence="1">
    <location>
        <begin position="1"/>
        <end position="31"/>
    </location>
</feature>
<dbReference type="EMBL" id="JAWZYT010000095">
    <property type="protein sequence ID" value="KAK4328163.1"/>
    <property type="molecule type" value="Genomic_DNA"/>
</dbReference>
<proteinExistence type="predicted"/>
<organism evidence="2 3">
    <name type="scientific">Petrolisthes manimaculis</name>
    <dbReference type="NCBI Taxonomy" id="1843537"/>
    <lineage>
        <taxon>Eukaryota</taxon>
        <taxon>Metazoa</taxon>
        <taxon>Ecdysozoa</taxon>
        <taxon>Arthropoda</taxon>
        <taxon>Crustacea</taxon>
        <taxon>Multicrustacea</taxon>
        <taxon>Malacostraca</taxon>
        <taxon>Eumalacostraca</taxon>
        <taxon>Eucarida</taxon>
        <taxon>Decapoda</taxon>
        <taxon>Pleocyemata</taxon>
        <taxon>Anomura</taxon>
        <taxon>Galatheoidea</taxon>
        <taxon>Porcellanidae</taxon>
        <taxon>Petrolisthes</taxon>
    </lineage>
</organism>
<reference evidence="2" key="1">
    <citation type="submission" date="2023-11" db="EMBL/GenBank/DDBJ databases">
        <title>Genome assemblies of two species of porcelain crab, Petrolisthes cinctipes and Petrolisthes manimaculis (Anomura: Porcellanidae).</title>
        <authorList>
            <person name="Angst P."/>
        </authorList>
    </citation>
    <scope>NUCLEOTIDE SEQUENCE</scope>
    <source>
        <strain evidence="2">PB745_02</strain>
        <tissue evidence="2">Gill</tissue>
    </source>
</reference>